<dbReference type="EMBL" id="JAAALK010000288">
    <property type="protein sequence ID" value="KAG8051774.1"/>
    <property type="molecule type" value="Genomic_DNA"/>
</dbReference>
<accession>A0A8J5S8W2</accession>
<protein>
    <submittedName>
        <fullName evidence="2">Uncharacterized protein</fullName>
    </submittedName>
</protein>
<evidence type="ECO:0000256" key="1">
    <source>
        <dbReference type="SAM" id="SignalP"/>
    </source>
</evidence>
<keyword evidence="1" id="KW-0732">Signal</keyword>
<reference evidence="2" key="1">
    <citation type="journal article" date="2021" name="bioRxiv">
        <title>Whole Genome Assembly and Annotation of Northern Wild Rice, Zizania palustris L., Supports a Whole Genome Duplication in the Zizania Genus.</title>
        <authorList>
            <person name="Haas M."/>
            <person name="Kono T."/>
            <person name="Macchietto M."/>
            <person name="Millas R."/>
            <person name="McGilp L."/>
            <person name="Shao M."/>
            <person name="Duquette J."/>
            <person name="Hirsch C.N."/>
            <person name="Kimball J."/>
        </authorList>
    </citation>
    <scope>NUCLEOTIDE SEQUENCE</scope>
    <source>
        <tissue evidence="2">Fresh leaf tissue</tissue>
    </source>
</reference>
<feature type="signal peptide" evidence="1">
    <location>
        <begin position="1"/>
        <end position="29"/>
    </location>
</feature>
<proteinExistence type="predicted"/>
<dbReference type="Proteomes" id="UP000729402">
    <property type="component" value="Unassembled WGS sequence"/>
</dbReference>
<dbReference type="AlphaFoldDB" id="A0A8J5S8W2"/>
<gene>
    <name evidence="2" type="ORF">GUJ93_ZPchr0001g30955</name>
</gene>
<feature type="chain" id="PRO_5035207698" evidence="1">
    <location>
        <begin position="30"/>
        <end position="114"/>
    </location>
</feature>
<reference evidence="2" key="2">
    <citation type="submission" date="2021-02" db="EMBL/GenBank/DDBJ databases">
        <authorList>
            <person name="Kimball J.A."/>
            <person name="Haas M.W."/>
            <person name="Macchietto M."/>
            <person name="Kono T."/>
            <person name="Duquette J."/>
            <person name="Shao M."/>
        </authorList>
    </citation>
    <scope>NUCLEOTIDE SEQUENCE</scope>
    <source>
        <tissue evidence="2">Fresh leaf tissue</tissue>
    </source>
</reference>
<evidence type="ECO:0000313" key="2">
    <source>
        <dbReference type="EMBL" id="KAG8051774.1"/>
    </source>
</evidence>
<evidence type="ECO:0000313" key="3">
    <source>
        <dbReference type="Proteomes" id="UP000729402"/>
    </source>
</evidence>
<keyword evidence="3" id="KW-1185">Reference proteome</keyword>
<sequence length="114" mass="12663">MMARHSATGATVTHLWGVDATWLWGTCMALCMHVAVTAGVKEGNTHLGTINGHMRQWHDIRALCCGDWAACYAQSSMHLEHVVRLTHHHAMWLYAGAMRGIDLVSSRPNDRARS</sequence>
<organism evidence="2 3">
    <name type="scientific">Zizania palustris</name>
    <name type="common">Northern wild rice</name>
    <dbReference type="NCBI Taxonomy" id="103762"/>
    <lineage>
        <taxon>Eukaryota</taxon>
        <taxon>Viridiplantae</taxon>
        <taxon>Streptophyta</taxon>
        <taxon>Embryophyta</taxon>
        <taxon>Tracheophyta</taxon>
        <taxon>Spermatophyta</taxon>
        <taxon>Magnoliopsida</taxon>
        <taxon>Liliopsida</taxon>
        <taxon>Poales</taxon>
        <taxon>Poaceae</taxon>
        <taxon>BOP clade</taxon>
        <taxon>Oryzoideae</taxon>
        <taxon>Oryzeae</taxon>
        <taxon>Zizaniinae</taxon>
        <taxon>Zizania</taxon>
    </lineage>
</organism>
<comment type="caution">
    <text evidence="2">The sequence shown here is derived from an EMBL/GenBank/DDBJ whole genome shotgun (WGS) entry which is preliminary data.</text>
</comment>
<name>A0A8J5S8W2_ZIZPA</name>